<keyword evidence="1" id="KW-1133">Transmembrane helix</keyword>
<dbReference type="EMBL" id="JAKOGI010000008">
    <property type="protein sequence ID" value="KAJ8451689.1"/>
    <property type="molecule type" value="Genomic_DNA"/>
</dbReference>
<keyword evidence="3" id="KW-1185">Reference proteome</keyword>
<dbReference type="Proteomes" id="UP001153076">
    <property type="component" value="Unassembled WGS sequence"/>
</dbReference>
<protein>
    <submittedName>
        <fullName evidence="2">Uncharacterized protein</fullName>
    </submittedName>
</protein>
<accession>A0A9Q1KZC9</accession>
<feature type="transmembrane region" description="Helical" evidence="1">
    <location>
        <begin position="51"/>
        <end position="68"/>
    </location>
</feature>
<evidence type="ECO:0000256" key="1">
    <source>
        <dbReference type="SAM" id="Phobius"/>
    </source>
</evidence>
<comment type="caution">
    <text evidence="2">The sequence shown here is derived from an EMBL/GenBank/DDBJ whole genome shotgun (WGS) entry which is preliminary data.</text>
</comment>
<evidence type="ECO:0000313" key="2">
    <source>
        <dbReference type="EMBL" id="KAJ8451689.1"/>
    </source>
</evidence>
<gene>
    <name evidence="2" type="ORF">Cgig2_018323</name>
</gene>
<keyword evidence="1" id="KW-0812">Transmembrane</keyword>
<proteinExistence type="predicted"/>
<evidence type="ECO:0000313" key="3">
    <source>
        <dbReference type="Proteomes" id="UP001153076"/>
    </source>
</evidence>
<reference evidence="2" key="1">
    <citation type="submission" date="2022-04" db="EMBL/GenBank/DDBJ databases">
        <title>Carnegiea gigantea Genome sequencing and assembly v2.</title>
        <authorList>
            <person name="Copetti D."/>
            <person name="Sanderson M.J."/>
            <person name="Burquez A."/>
            <person name="Wojciechowski M.F."/>
        </authorList>
    </citation>
    <scope>NUCLEOTIDE SEQUENCE</scope>
    <source>
        <strain evidence="2">SGP5-SGP5p</strain>
        <tissue evidence="2">Aerial part</tissue>
    </source>
</reference>
<sequence length="314" mass="34811">MAISQNMRWDWDILQAHWSLDLLYYFHLDGNEPILWSLKPQKSQVQKDRSLLILISLLSVCCEIWVLASFGLYIAFTVGLAILSPFALAAIEENLYRLSCRRLVLGATVGERELVLSFLSEACTRCNTGRISSSYRDESIMKDGHRLGAKRYVKVLACSDAALDSLRSKSNKLAAGQMKRRFRAELASDLPGVTASFTQPLDATSDLVTMIPTVILGAEVLGSEIHTVNLHSPAAAFTASNYGVWNVREFWNFGKKWTQVVINEGYCFNPSVDIGQKFWLCSDASLDSLRSKSNKLAAGMDLQPSTSLLSANEG</sequence>
<name>A0A9Q1KZC9_9CARY</name>
<organism evidence="2 3">
    <name type="scientific">Carnegiea gigantea</name>
    <dbReference type="NCBI Taxonomy" id="171969"/>
    <lineage>
        <taxon>Eukaryota</taxon>
        <taxon>Viridiplantae</taxon>
        <taxon>Streptophyta</taxon>
        <taxon>Embryophyta</taxon>
        <taxon>Tracheophyta</taxon>
        <taxon>Spermatophyta</taxon>
        <taxon>Magnoliopsida</taxon>
        <taxon>eudicotyledons</taxon>
        <taxon>Gunneridae</taxon>
        <taxon>Pentapetalae</taxon>
        <taxon>Caryophyllales</taxon>
        <taxon>Cactineae</taxon>
        <taxon>Cactaceae</taxon>
        <taxon>Cactoideae</taxon>
        <taxon>Echinocereeae</taxon>
        <taxon>Carnegiea</taxon>
    </lineage>
</organism>
<keyword evidence="1" id="KW-0472">Membrane</keyword>
<dbReference type="AlphaFoldDB" id="A0A9Q1KZC9"/>